<dbReference type="EMBL" id="CP065628">
    <property type="protein sequence ID" value="QPR31076.1"/>
    <property type="molecule type" value="Genomic_DNA"/>
</dbReference>
<evidence type="ECO:0000313" key="4">
    <source>
        <dbReference type="Proteomes" id="UP000595198"/>
    </source>
</evidence>
<keyword evidence="4" id="KW-1185">Reference proteome</keyword>
<evidence type="ECO:0008006" key="5">
    <source>
        <dbReference type="Google" id="ProtNLM"/>
    </source>
</evidence>
<dbReference type="SUPFAM" id="SSF53383">
    <property type="entry name" value="PLP-dependent transferases"/>
    <property type="match status" value="1"/>
</dbReference>
<dbReference type="Gene3D" id="3.90.1150.10">
    <property type="entry name" value="Aspartate Aminotransferase, domain 1"/>
    <property type="match status" value="1"/>
</dbReference>
<evidence type="ECO:0000313" key="2">
    <source>
        <dbReference type="EMBL" id="QQB82954.1"/>
    </source>
</evidence>
<accession>A0AB37GI72</accession>
<dbReference type="Proteomes" id="UP000594774">
    <property type="component" value="Chromosome"/>
</dbReference>
<dbReference type="AlphaFoldDB" id="A0AB37GI72"/>
<name>A0AB37GI72_CORAY</name>
<evidence type="ECO:0000313" key="1">
    <source>
        <dbReference type="EMBL" id="QPR31076.1"/>
    </source>
</evidence>
<organism evidence="1 3">
    <name type="scientific">Corynebacterium amycolatum</name>
    <dbReference type="NCBI Taxonomy" id="43765"/>
    <lineage>
        <taxon>Bacteria</taxon>
        <taxon>Bacillati</taxon>
        <taxon>Actinomycetota</taxon>
        <taxon>Actinomycetes</taxon>
        <taxon>Mycobacteriales</taxon>
        <taxon>Corynebacteriaceae</taxon>
        <taxon>Corynebacterium</taxon>
    </lineage>
</organism>
<evidence type="ECO:0000313" key="3">
    <source>
        <dbReference type="Proteomes" id="UP000594774"/>
    </source>
</evidence>
<dbReference type="EMBL" id="CP066023">
    <property type="protein sequence ID" value="QQB82954.1"/>
    <property type="molecule type" value="Genomic_DNA"/>
</dbReference>
<gene>
    <name evidence="1" type="ORF">I6G95_00895</name>
    <name evidence="2" type="ORF">I6H48_01490</name>
</gene>
<protein>
    <recommendedName>
        <fullName evidence="5">Succinyldiaminopimelate transaminase</fullName>
    </recommendedName>
</protein>
<dbReference type="InterPro" id="IPR015422">
    <property type="entry name" value="PyrdxlP-dep_Trfase_small"/>
</dbReference>
<sequence>MTWARELLAATGVAVAPGIDFDTENGHEWVRLCFAGETSEMEEAIRRIGVFTGRG</sequence>
<dbReference type="Proteomes" id="UP000595198">
    <property type="component" value="Chromosome"/>
</dbReference>
<reference evidence="3 4" key="1">
    <citation type="submission" date="2020-12" db="EMBL/GenBank/DDBJ databases">
        <title>FDA dAtabase for Regulatory Grade micrObial Sequences (FDA-ARGOS): Supporting development and validation of Infectious Disease Dx tests.</title>
        <authorList>
            <person name="Sproer C."/>
            <person name="Gronow S."/>
            <person name="Severitt S."/>
            <person name="Schroder I."/>
            <person name="Tallon L."/>
            <person name="Sadzewicz L."/>
            <person name="Zhao X."/>
            <person name="Boylan J."/>
            <person name="Ott S."/>
            <person name="Bowen H."/>
            <person name="Vavikolanu K."/>
            <person name="Mehta A."/>
            <person name="Aluvathingal J."/>
            <person name="Nadendla S."/>
            <person name="Lowell S."/>
            <person name="Myers T."/>
            <person name="Yan Y."/>
            <person name="Sichtig H."/>
        </authorList>
    </citation>
    <scope>NUCLEOTIDE SEQUENCE [LARGE SCALE GENOMIC DNA]</scope>
    <source>
        <strain evidence="1 3">FDAARGOS_938</strain>
        <strain evidence="2 4">FDAARGOS_991</strain>
    </source>
</reference>
<proteinExistence type="predicted"/>
<dbReference type="InterPro" id="IPR015424">
    <property type="entry name" value="PyrdxlP-dep_Trfase"/>
</dbReference>